<evidence type="ECO:0000313" key="2">
    <source>
        <dbReference type="Proteomes" id="UP001396334"/>
    </source>
</evidence>
<organism evidence="1 2">
    <name type="scientific">Hibiscus sabdariffa</name>
    <name type="common">roselle</name>
    <dbReference type="NCBI Taxonomy" id="183260"/>
    <lineage>
        <taxon>Eukaryota</taxon>
        <taxon>Viridiplantae</taxon>
        <taxon>Streptophyta</taxon>
        <taxon>Embryophyta</taxon>
        <taxon>Tracheophyta</taxon>
        <taxon>Spermatophyta</taxon>
        <taxon>Magnoliopsida</taxon>
        <taxon>eudicotyledons</taxon>
        <taxon>Gunneridae</taxon>
        <taxon>Pentapetalae</taxon>
        <taxon>rosids</taxon>
        <taxon>malvids</taxon>
        <taxon>Malvales</taxon>
        <taxon>Malvaceae</taxon>
        <taxon>Malvoideae</taxon>
        <taxon>Hibiscus</taxon>
    </lineage>
</organism>
<protein>
    <submittedName>
        <fullName evidence="1">Uncharacterized protein</fullName>
    </submittedName>
</protein>
<dbReference type="Proteomes" id="UP001396334">
    <property type="component" value="Unassembled WGS sequence"/>
</dbReference>
<gene>
    <name evidence="1" type="ORF">V6N11_071328</name>
</gene>
<evidence type="ECO:0000313" key="1">
    <source>
        <dbReference type="EMBL" id="KAK9042975.1"/>
    </source>
</evidence>
<keyword evidence="2" id="KW-1185">Reference proteome</keyword>
<proteinExistence type="predicted"/>
<dbReference type="EMBL" id="JBBPBN010000003">
    <property type="protein sequence ID" value="KAK9042975.1"/>
    <property type="molecule type" value="Genomic_DNA"/>
</dbReference>
<comment type="caution">
    <text evidence="1">The sequence shown here is derived from an EMBL/GenBank/DDBJ whole genome shotgun (WGS) entry which is preliminary data.</text>
</comment>
<reference evidence="1 2" key="1">
    <citation type="journal article" date="2024" name="G3 (Bethesda)">
        <title>Genome assembly of Hibiscus sabdariffa L. provides insights into metabolisms of medicinal natural products.</title>
        <authorList>
            <person name="Kim T."/>
        </authorList>
    </citation>
    <scope>NUCLEOTIDE SEQUENCE [LARGE SCALE GENOMIC DNA]</scope>
    <source>
        <strain evidence="1">TK-2024</strain>
        <tissue evidence="1">Old leaves</tissue>
    </source>
</reference>
<name>A0ABR2TZS4_9ROSI</name>
<accession>A0ABR2TZS4</accession>
<sequence length="79" mass="9053">MKDEAKLESINANMESCTDKEKVSGVLDTYKLFCIRFVRLNGILFTRTSPVTFGDVLALVNHDLRELSRFVSLNESHCW</sequence>